<dbReference type="InterPro" id="IPR010022">
    <property type="entry name" value="XkdX"/>
</dbReference>
<comment type="caution">
    <text evidence="1">The sequence shown here is derived from an EMBL/GenBank/DDBJ whole genome shotgun (WGS) entry which is preliminary data.</text>
</comment>
<protein>
    <recommendedName>
        <fullName evidence="3">XkdX family protein</fullName>
    </recommendedName>
</protein>
<reference evidence="1 2" key="1">
    <citation type="submission" date="2023-10" db="EMBL/GenBank/DDBJ databases">
        <authorList>
            <person name="Botero Cardona J."/>
        </authorList>
    </citation>
    <scope>NUCLEOTIDE SEQUENCE [LARGE SCALE GENOMIC DNA]</scope>
    <source>
        <strain evidence="1 2">R-54839</strain>
    </source>
</reference>
<evidence type="ECO:0008006" key="3">
    <source>
        <dbReference type="Google" id="ProtNLM"/>
    </source>
</evidence>
<sequence>MQLSETGKTIRYFYNQNFWKIDRVKKTVKAGWISKDEYQEITGEEYTE</sequence>
<dbReference type="EMBL" id="CAUZLR010000005">
    <property type="protein sequence ID" value="CAK1240415.1"/>
    <property type="molecule type" value="Genomic_DNA"/>
</dbReference>
<evidence type="ECO:0000313" key="2">
    <source>
        <dbReference type="Proteomes" id="UP001314261"/>
    </source>
</evidence>
<name>A0ABM9MUB3_9LACO</name>
<dbReference type="RefSeq" id="WP_338341996.1">
    <property type="nucleotide sequence ID" value="NZ_CAUZLL010000001.1"/>
</dbReference>
<dbReference type="Proteomes" id="UP001314261">
    <property type="component" value="Unassembled WGS sequence"/>
</dbReference>
<organism evidence="1 2">
    <name type="scientific">Fructobacillus fructosus</name>
    <dbReference type="NCBI Taxonomy" id="1631"/>
    <lineage>
        <taxon>Bacteria</taxon>
        <taxon>Bacillati</taxon>
        <taxon>Bacillota</taxon>
        <taxon>Bacilli</taxon>
        <taxon>Lactobacillales</taxon>
        <taxon>Lactobacillaceae</taxon>
        <taxon>Fructobacillus</taxon>
    </lineage>
</organism>
<gene>
    <name evidence="1" type="ORF">R54839_PPFHFPJH_00867</name>
</gene>
<dbReference type="Pfam" id="PF09693">
    <property type="entry name" value="Phage_XkdX"/>
    <property type="match status" value="1"/>
</dbReference>
<proteinExistence type="predicted"/>
<keyword evidence="2" id="KW-1185">Reference proteome</keyword>
<evidence type="ECO:0000313" key="1">
    <source>
        <dbReference type="EMBL" id="CAK1240415.1"/>
    </source>
</evidence>
<accession>A0ABM9MUB3</accession>
<dbReference type="GeneID" id="89536888"/>